<evidence type="ECO:0008006" key="4">
    <source>
        <dbReference type="Google" id="ProtNLM"/>
    </source>
</evidence>
<accession>A0A0D0BKJ8</accession>
<reference evidence="3" key="2">
    <citation type="submission" date="2015-01" db="EMBL/GenBank/DDBJ databases">
        <title>Evolutionary Origins and Diversification of the Mycorrhizal Mutualists.</title>
        <authorList>
            <consortium name="DOE Joint Genome Institute"/>
            <consortium name="Mycorrhizal Genomics Consortium"/>
            <person name="Kohler A."/>
            <person name="Kuo A."/>
            <person name="Nagy L.G."/>
            <person name="Floudas D."/>
            <person name="Copeland A."/>
            <person name="Barry K.W."/>
            <person name="Cichocki N."/>
            <person name="Veneault-Fourrey C."/>
            <person name="LaButti K."/>
            <person name="Lindquist E.A."/>
            <person name="Lipzen A."/>
            <person name="Lundell T."/>
            <person name="Morin E."/>
            <person name="Murat C."/>
            <person name="Riley R."/>
            <person name="Ohm R."/>
            <person name="Sun H."/>
            <person name="Tunlid A."/>
            <person name="Henrissat B."/>
            <person name="Grigoriev I.V."/>
            <person name="Hibbett D.S."/>
            <person name="Martin F."/>
        </authorList>
    </citation>
    <scope>NUCLEOTIDE SEQUENCE [LARGE SCALE GENOMIC DNA]</scope>
    <source>
        <strain evidence="3">UH-Slu-Lm8-n1</strain>
    </source>
</reference>
<dbReference type="Proteomes" id="UP000054485">
    <property type="component" value="Unassembled WGS sequence"/>
</dbReference>
<proteinExistence type="predicted"/>
<dbReference type="HOGENOM" id="CLU_1778697_0_0_1"/>
<feature type="region of interest" description="Disordered" evidence="1">
    <location>
        <begin position="63"/>
        <end position="82"/>
    </location>
</feature>
<protein>
    <recommendedName>
        <fullName evidence="4">C2H2-type domain-containing protein</fullName>
    </recommendedName>
</protein>
<gene>
    <name evidence="2" type="ORF">CY34DRAFT_803394</name>
</gene>
<dbReference type="EMBL" id="KN835204">
    <property type="protein sequence ID" value="KIK43788.1"/>
    <property type="molecule type" value="Genomic_DNA"/>
</dbReference>
<dbReference type="Gene3D" id="3.30.160.60">
    <property type="entry name" value="Classic Zinc Finger"/>
    <property type="match status" value="1"/>
</dbReference>
<evidence type="ECO:0000313" key="2">
    <source>
        <dbReference type="EMBL" id="KIK43788.1"/>
    </source>
</evidence>
<sequence>MYPAEAFSAFRYSGPRVTETSLEGADPPLGQNVSLELSLEGTSDPIYEPAAQPFQGIYLEEHVPSSSSARPDKQRSAPVAQASQVKDKVKCTWNGCSALVNKDNLTRHVKEVHERKIKAVCVGCGREFKRPYQMHEHVIQYRCGRS</sequence>
<keyword evidence="3" id="KW-1185">Reference proteome</keyword>
<evidence type="ECO:0000256" key="1">
    <source>
        <dbReference type="SAM" id="MobiDB-lite"/>
    </source>
</evidence>
<dbReference type="InParanoid" id="A0A0D0BKJ8"/>
<dbReference type="OrthoDB" id="3994630at2759"/>
<name>A0A0D0BKJ8_9AGAM</name>
<organism evidence="2 3">
    <name type="scientific">Suillus luteus UH-Slu-Lm8-n1</name>
    <dbReference type="NCBI Taxonomy" id="930992"/>
    <lineage>
        <taxon>Eukaryota</taxon>
        <taxon>Fungi</taxon>
        <taxon>Dikarya</taxon>
        <taxon>Basidiomycota</taxon>
        <taxon>Agaricomycotina</taxon>
        <taxon>Agaricomycetes</taxon>
        <taxon>Agaricomycetidae</taxon>
        <taxon>Boletales</taxon>
        <taxon>Suillineae</taxon>
        <taxon>Suillaceae</taxon>
        <taxon>Suillus</taxon>
    </lineage>
</organism>
<evidence type="ECO:0000313" key="3">
    <source>
        <dbReference type="Proteomes" id="UP000054485"/>
    </source>
</evidence>
<dbReference type="AlphaFoldDB" id="A0A0D0BKJ8"/>
<reference evidence="2 3" key="1">
    <citation type="submission" date="2014-04" db="EMBL/GenBank/DDBJ databases">
        <authorList>
            <consortium name="DOE Joint Genome Institute"/>
            <person name="Kuo A."/>
            <person name="Ruytinx J."/>
            <person name="Rineau F."/>
            <person name="Colpaert J."/>
            <person name="Kohler A."/>
            <person name="Nagy L.G."/>
            <person name="Floudas D."/>
            <person name="Copeland A."/>
            <person name="Barry K.W."/>
            <person name="Cichocki N."/>
            <person name="Veneault-Fourrey C."/>
            <person name="LaButti K."/>
            <person name="Lindquist E.A."/>
            <person name="Lipzen A."/>
            <person name="Lundell T."/>
            <person name="Morin E."/>
            <person name="Murat C."/>
            <person name="Sun H."/>
            <person name="Tunlid A."/>
            <person name="Henrissat B."/>
            <person name="Grigoriev I.V."/>
            <person name="Hibbett D.S."/>
            <person name="Martin F."/>
            <person name="Nordberg H.P."/>
            <person name="Cantor M.N."/>
            <person name="Hua S.X."/>
        </authorList>
    </citation>
    <scope>NUCLEOTIDE SEQUENCE [LARGE SCALE GENOMIC DNA]</scope>
    <source>
        <strain evidence="2 3">UH-Slu-Lm8-n1</strain>
    </source>
</reference>